<gene>
    <name evidence="2" type="ORF">HR065_02365</name>
</gene>
<feature type="coiled-coil region" evidence="1">
    <location>
        <begin position="571"/>
        <end position="642"/>
    </location>
</feature>
<dbReference type="AlphaFoldDB" id="A0A851HAJ1"/>
<keyword evidence="1" id="KW-0175">Coiled coil</keyword>
<protein>
    <submittedName>
        <fullName evidence="2">Uncharacterized protein</fullName>
    </submittedName>
</protein>
<organism evidence="2 3">
    <name type="scientific">Candidatus Phytoplasma pruni</name>
    <dbReference type="NCBI Taxonomy" id="479893"/>
    <lineage>
        <taxon>Bacteria</taxon>
        <taxon>Bacillati</taxon>
        <taxon>Mycoplasmatota</taxon>
        <taxon>Mollicutes</taxon>
        <taxon>Acholeplasmatales</taxon>
        <taxon>Acholeplasmataceae</taxon>
        <taxon>Candidatus Phytoplasma</taxon>
        <taxon>16SrIII (X-disease group)</taxon>
    </lineage>
</organism>
<keyword evidence="3" id="KW-1185">Reference proteome</keyword>
<evidence type="ECO:0000313" key="2">
    <source>
        <dbReference type="EMBL" id="NWN45917.1"/>
    </source>
</evidence>
<accession>A0A851HAJ1</accession>
<feature type="coiled-coil region" evidence="1">
    <location>
        <begin position="446"/>
        <end position="521"/>
    </location>
</feature>
<dbReference type="Proteomes" id="UP000568109">
    <property type="component" value="Unassembled WGS sequence"/>
</dbReference>
<evidence type="ECO:0000256" key="1">
    <source>
        <dbReference type="SAM" id="Coils"/>
    </source>
</evidence>
<evidence type="ECO:0000313" key="3">
    <source>
        <dbReference type="Proteomes" id="UP000568109"/>
    </source>
</evidence>
<sequence length="972" mass="114192">MKLLKNKKFKNISKGLFFLSVLVFFYFLLPLVFALGVLPRNEATVESVFKLQAPPDFDYGKMYKSLWAKIIEEKYNLESVPIYKEKKRIYDKMITVDTPVLFKKGVRYTDAQAREILMHYPSIIDQAQKEGEERHTSASGYSLNRVVNYLYALNDDGSLTPEFDFYFNDSTEPVKLYSERNPEGRSFDIIYQKEEEEKTTSTAYPFRVELDNFVKFTKPKKGPDGNPKKEDITEYVEFKRDVILDPYLLLFADNQDLFERYQQVKTAFEEQKKIVRKAEKTYDAARDSSYSTYDGCTELLNELNQAKEVLKQAKDKIDKFIYDEFGKYYDTKLFLYNNADPSKRKYQIYKTSTPTTDTLRTNALSALKTKHDKEKTAETNQIKANQTTITNKTQEKASKLEELEYEWVKDKVVIKKGGLFSSSKTTTTKCKKTLLQEELDKGDTLKAALKTITDQYEQKKQALEMEKKRLDQQLKNDMLTAQSEFNRTTYQSMQNQYKDKLEALEKEYKEMEKAALSATLTRADLNRQLTNNIISQRTYKQRMQYLENLPNRMASYPQDKKNLIGQYIPKLVKLQENLDQNEKTYQEVLKRYENEEESKKNQTRTEFQNKVQELVNEYNSLREKLEEKYDQEIKDLQDFNANAATRRETRQAQEKQAIEDKYKKEETFDLPILFKAEFPYHVDRVINTLGHYTLPGKLNDFNIDNYILLNSKIPYYLKPTIKERDTIMPVRNPQTGNMEYRVIQQGEITQHGFPTEPKLDYQLSDLTSEKGKGLQNQIYYKEIKREGFFALEVVGRFNPFSPRDPHLSQEYIDNITFTKDIVYDAIVNKADGGEVIEQTIDRYETRKRDGTIVDLSQYPQLEYIEAKEDTKEPNQEKTTKIIGAKGLLEVIPYGSPKENYVFDKYKVTQKIGNQEKTFYYQDKIDQVIKDITGQDNQTFQNLNQEQQTEAFNKFDQLFIEFIKNPAAQQPTN</sequence>
<proteinExistence type="predicted"/>
<comment type="caution">
    <text evidence="2">The sequence shown here is derived from an EMBL/GenBank/DDBJ whole genome shotgun (WGS) entry which is preliminary data.</text>
</comment>
<name>A0A851HAJ1_9MOLU</name>
<dbReference type="EMBL" id="JABUOH010000051">
    <property type="protein sequence ID" value="NWN45917.1"/>
    <property type="molecule type" value="Genomic_DNA"/>
</dbReference>
<feature type="coiled-coil region" evidence="1">
    <location>
        <begin position="293"/>
        <end position="323"/>
    </location>
</feature>
<reference evidence="2 3" key="1">
    <citation type="submission" date="2020-06" db="EMBL/GenBank/DDBJ databases">
        <title>Draft genome sequence of Candidatus Phytoplasma pruni (X-disease group, subgroup 16SrIII-B) strain ChTDIII from Argentina.</title>
        <authorList>
            <person name="Fernandez F.D."/>
            <person name="Zuebert C."/>
            <person name="Huettel B."/>
            <person name="Kube M."/>
            <person name="Conci L.R."/>
        </authorList>
    </citation>
    <scope>NUCLEOTIDE SEQUENCE [LARGE SCALE GENOMIC DNA]</scope>
    <source>
        <strain evidence="2 3">ChTDIII</strain>
    </source>
</reference>